<feature type="compositionally biased region" description="Polar residues" evidence="1">
    <location>
        <begin position="333"/>
        <end position="343"/>
    </location>
</feature>
<gene>
    <name evidence="2" type="ORF">HaLaN_22579</name>
</gene>
<evidence type="ECO:0000313" key="3">
    <source>
        <dbReference type="Proteomes" id="UP000485058"/>
    </source>
</evidence>
<proteinExistence type="predicted"/>
<feature type="compositionally biased region" description="Pro residues" evidence="1">
    <location>
        <begin position="283"/>
        <end position="295"/>
    </location>
</feature>
<evidence type="ECO:0000313" key="2">
    <source>
        <dbReference type="EMBL" id="GFH24728.1"/>
    </source>
</evidence>
<name>A0A6A0A143_HAELA</name>
<dbReference type="Proteomes" id="UP000485058">
    <property type="component" value="Unassembled WGS sequence"/>
</dbReference>
<protein>
    <submittedName>
        <fullName evidence="2">Uncharacterized protein</fullName>
    </submittedName>
</protein>
<organism evidence="2 3">
    <name type="scientific">Haematococcus lacustris</name>
    <name type="common">Green alga</name>
    <name type="synonym">Haematococcus pluvialis</name>
    <dbReference type="NCBI Taxonomy" id="44745"/>
    <lineage>
        <taxon>Eukaryota</taxon>
        <taxon>Viridiplantae</taxon>
        <taxon>Chlorophyta</taxon>
        <taxon>core chlorophytes</taxon>
        <taxon>Chlorophyceae</taxon>
        <taxon>CS clade</taxon>
        <taxon>Chlamydomonadales</taxon>
        <taxon>Haematococcaceae</taxon>
        <taxon>Haematococcus</taxon>
    </lineage>
</organism>
<dbReference type="EMBL" id="BLLF01002617">
    <property type="protein sequence ID" value="GFH24728.1"/>
    <property type="molecule type" value="Genomic_DNA"/>
</dbReference>
<comment type="caution">
    <text evidence="2">The sequence shown here is derived from an EMBL/GenBank/DDBJ whole genome shotgun (WGS) entry which is preliminary data.</text>
</comment>
<accession>A0A6A0A143</accession>
<reference evidence="2 3" key="1">
    <citation type="submission" date="2020-02" db="EMBL/GenBank/DDBJ databases">
        <title>Draft genome sequence of Haematococcus lacustris strain NIES-144.</title>
        <authorList>
            <person name="Morimoto D."/>
            <person name="Nakagawa S."/>
            <person name="Yoshida T."/>
            <person name="Sawayama S."/>
        </authorList>
    </citation>
    <scope>NUCLEOTIDE SEQUENCE [LARGE SCALE GENOMIC DNA]</scope>
    <source>
        <strain evidence="2 3">NIES-144</strain>
    </source>
</reference>
<dbReference type="AlphaFoldDB" id="A0A6A0A143"/>
<keyword evidence="3" id="KW-1185">Reference proteome</keyword>
<sequence>MATQQRSAGGAGAIADKLASSGSHCGRPWARRNSTSRFAKSGFQGQTWHAAKGRFAAGPAHKHSRAAKHSQSHITDAPDIFLALRTATSFAASLCAGLLKFPDNGLELDAAALLLLQHLARGDAVLARQLLQLGAEDSLKALLASRPAELHNLLSTTLALLTSGSVSTSMACLPQAPTHPSGRGGPGWAAGLLAPHRPPAPLSGCSSLSLRSSTDSQPCPAKRGSTGHAGQAPSQLLEGPPPAPHSQHCSAWTVGEGAPPSLSHTLTPAPGYDQHRHVSGGQGPPPQAAQPPLPVNRPLDIEAGPGGGPRPAGGYSTRSLPGPTLPGPHSLLGVTSSSSTQGAGETCRACRAEQHLV</sequence>
<feature type="compositionally biased region" description="Low complexity" evidence="1">
    <location>
        <begin position="202"/>
        <end position="216"/>
    </location>
</feature>
<evidence type="ECO:0000256" key="1">
    <source>
        <dbReference type="SAM" id="MobiDB-lite"/>
    </source>
</evidence>
<feature type="region of interest" description="Disordered" evidence="1">
    <location>
        <begin position="172"/>
        <end position="344"/>
    </location>
</feature>